<dbReference type="CDD" id="cd00084">
    <property type="entry name" value="HMG-box_SF"/>
    <property type="match status" value="1"/>
</dbReference>
<dbReference type="SMART" id="SM00398">
    <property type="entry name" value="HMG"/>
    <property type="match status" value="2"/>
</dbReference>
<feature type="compositionally biased region" description="Basic and acidic residues" evidence="2">
    <location>
        <begin position="291"/>
        <end position="307"/>
    </location>
</feature>
<dbReference type="RefSeq" id="XP_007827985.1">
    <property type="nucleotide sequence ID" value="XM_007829794.1"/>
</dbReference>
<evidence type="ECO:0000256" key="2">
    <source>
        <dbReference type="SAM" id="MobiDB-lite"/>
    </source>
</evidence>
<protein>
    <recommendedName>
        <fullName evidence="3">HMG box domain-containing protein</fullName>
    </recommendedName>
</protein>
<dbReference type="EMBL" id="KI912109">
    <property type="protein sequence ID" value="ETS87385.1"/>
    <property type="molecule type" value="Genomic_DNA"/>
</dbReference>
<gene>
    <name evidence="4" type="ORF">PFICI_01213</name>
</gene>
<dbReference type="eggNOG" id="ENOG502SA5X">
    <property type="taxonomic scope" value="Eukaryota"/>
</dbReference>
<dbReference type="GeneID" id="19266226"/>
<evidence type="ECO:0000259" key="3">
    <source>
        <dbReference type="PROSITE" id="PS50118"/>
    </source>
</evidence>
<feature type="compositionally biased region" description="Polar residues" evidence="2">
    <location>
        <begin position="267"/>
        <end position="277"/>
    </location>
</feature>
<evidence type="ECO:0000256" key="1">
    <source>
        <dbReference type="PROSITE-ProRule" id="PRU00267"/>
    </source>
</evidence>
<keyword evidence="1" id="KW-0539">Nucleus</keyword>
<dbReference type="STRING" id="1229662.W3XN72"/>
<dbReference type="PROSITE" id="PS50118">
    <property type="entry name" value="HMG_BOX_2"/>
    <property type="match status" value="1"/>
</dbReference>
<evidence type="ECO:0000313" key="5">
    <source>
        <dbReference type="Proteomes" id="UP000030651"/>
    </source>
</evidence>
<dbReference type="GO" id="GO:0003677">
    <property type="term" value="F:DNA binding"/>
    <property type="evidence" value="ECO:0007669"/>
    <property type="project" value="UniProtKB-UniRule"/>
</dbReference>
<dbReference type="OMA" id="WVKSHTP"/>
<dbReference type="Proteomes" id="UP000030651">
    <property type="component" value="Unassembled WGS sequence"/>
</dbReference>
<dbReference type="InParanoid" id="W3XN72"/>
<dbReference type="InterPro" id="IPR036910">
    <property type="entry name" value="HMG_box_dom_sf"/>
</dbReference>
<dbReference type="KEGG" id="pfy:PFICI_01213"/>
<keyword evidence="5" id="KW-1185">Reference proteome</keyword>
<dbReference type="Gene3D" id="1.10.30.10">
    <property type="entry name" value="High mobility group box domain"/>
    <property type="match status" value="2"/>
</dbReference>
<accession>W3XN72</accession>
<dbReference type="Pfam" id="PF09011">
    <property type="entry name" value="HMG_box_2"/>
    <property type="match status" value="1"/>
</dbReference>
<feature type="region of interest" description="Disordered" evidence="2">
    <location>
        <begin position="267"/>
        <end position="313"/>
    </location>
</feature>
<sequence>MFTNLGRAAVQRLPLRTIATSSVVSRLVSRAAPNQRGLAVLVSDLSRSGALRSFATKTETTEPAKKTTKKTVKKTTKKKPTKKTTKAAAKPKKAKKVEKKKPATRKVKKPLSPEKEEQLKIRELKMASLYYAESKAKVTKVKLPSTAYLLWISEKLKGNSRDALATQEAFTKVTNEWKTVSGSELAGLKRTAEANKLQNEANHKAWVESYTVEEIQRANRARQMLKRKFNYPAKRPVHLLKDDRRPLGVRSPFTYYVKARWASGDFENQTASSGIKTQSEEWKNLSAAEKAPYEELSRADRARRAREQSVLSE</sequence>
<dbReference type="AlphaFoldDB" id="W3XN72"/>
<reference evidence="5" key="1">
    <citation type="journal article" date="2015" name="BMC Genomics">
        <title>Genomic and transcriptomic analysis of the endophytic fungus Pestalotiopsis fici reveals its lifestyle and high potential for synthesis of natural products.</title>
        <authorList>
            <person name="Wang X."/>
            <person name="Zhang X."/>
            <person name="Liu L."/>
            <person name="Xiang M."/>
            <person name="Wang W."/>
            <person name="Sun X."/>
            <person name="Che Y."/>
            <person name="Guo L."/>
            <person name="Liu G."/>
            <person name="Guo L."/>
            <person name="Wang C."/>
            <person name="Yin W.B."/>
            <person name="Stadler M."/>
            <person name="Zhang X."/>
            <person name="Liu X."/>
        </authorList>
    </citation>
    <scope>NUCLEOTIDE SEQUENCE [LARGE SCALE GENOMIC DNA]</scope>
    <source>
        <strain evidence="5">W106-1 / CGMCC3.15140</strain>
    </source>
</reference>
<feature type="domain" description="HMG box" evidence="3">
    <location>
        <begin position="243"/>
        <end position="312"/>
    </location>
</feature>
<feature type="region of interest" description="Disordered" evidence="2">
    <location>
        <begin position="56"/>
        <end position="114"/>
    </location>
</feature>
<dbReference type="SUPFAM" id="SSF47095">
    <property type="entry name" value="HMG-box"/>
    <property type="match status" value="2"/>
</dbReference>
<dbReference type="InterPro" id="IPR009071">
    <property type="entry name" value="HMG_box_dom"/>
</dbReference>
<dbReference type="GO" id="GO:0005634">
    <property type="term" value="C:nucleus"/>
    <property type="evidence" value="ECO:0007669"/>
    <property type="project" value="UniProtKB-UniRule"/>
</dbReference>
<feature type="compositionally biased region" description="Basic residues" evidence="2">
    <location>
        <begin position="66"/>
        <end position="109"/>
    </location>
</feature>
<proteinExistence type="predicted"/>
<dbReference type="HOGENOM" id="CLU_048021_2_1_1"/>
<keyword evidence="1" id="KW-0238">DNA-binding</keyword>
<name>W3XN72_PESFW</name>
<dbReference type="OrthoDB" id="1919336at2759"/>
<organism evidence="4 5">
    <name type="scientific">Pestalotiopsis fici (strain W106-1 / CGMCC3.15140)</name>
    <dbReference type="NCBI Taxonomy" id="1229662"/>
    <lineage>
        <taxon>Eukaryota</taxon>
        <taxon>Fungi</taxon>
        <taxon>Dikarya</taxon>
        <taxon>Ascomycota</taxon>
        <taxon>Pezizomycotina</taxon>
        <taxon>Sordariomycetes</taxon>
        <taxon>Xylariomycetidae</taxon>
        <taxon>Amphisphaeriales</taxon>
        <taxon>Sporocadaceae</taxon>
        <taxon>Pestalotiopsis</taxon>
    </lineage>
</organism>
<feature type="DNA-binding region" description="HMG box" evidence="1">
    <location>
        <begin position="243"/>
        <end position="312"/>
    </location>
</feature>
<evidence type="ECO:0000313" key="4">
    <source>
        <dbReference type="EMBL" id="ETS87385.1"/>
    </source>
</evidence>